<dbReference type="InterPro" id="IPR041311">
    <property type="entry name" value="LPD29"/>
</dbReference>
<dbReference type="Proteomes" id="UP000018211">
    <property type="component" value="Unassembled WGS sequence"/>
</dbReference>
<feature type="domain" description="Large polyvalent protein associated" evidence="4">
    <location>
        <begin position="12"/>
        <end position="119"/>
    </location>
</feature>
<feature type="domain" description="Large polyvalent protein associated" evidence="3">
    <location>
        <begin position="143"/>
        <end position="223"/>
    </location>
</feature>
<protein>
    <recommendedName>
        <fullName evidence="7">Large polyvalent protein associated domain-containing protein</fullName>
    </recommendedName>
</protein>
<dbReference type="EMBL" id="CAOF01000008">
    <property type="protein sequence ID" value="CCO44223.1"/>
    <property type="molecule type" value="Genomic_DNA"/>
</dbReference>
<evidence type="ECO:0000313" key="6">
    <source>
        <dbReference type="Proteomes" id="UP000018211"/>
    </source>
</evidence>
<evidence type="ECO:0000256" key="1">
    <source>
        <dbReference type="SAM" id="Coils"/>
    </source>
</evidence>
<evidence type="ECO:0000256" key="2">
    <source>
        <dbReference type="SAM" id="MobiDB-lite"/>
    </source>
</evidence>
<evidence type="ECO:0000313" key="5">
    <source>
        <dbReference type="EMBL" id="CCO44223.1"/>
    </source>
</evidence>
<comment type="caution">
    <text evidence="5">The sequence shown here is derived from an EMBL/GenBank/DDBJ whole genome shotgun (WGS) entry which is preliminary data.</text>
</comment>
<gene>
    <name evidence="5" type="ORF">VIBNISOn1_1050049</name>
</gene>
<proteinExistence type="predicted"/>
<dbReference type="RefSeq" id="WP_022610154.1">
    <property type="nucleotide sequence ID" value="NZ_LK391965.1"/>
</dbReference>
<evidence type="ECO:0000259" key="3">
    <source>
        <dbReference type="Pfam" id="PF18847"/>
    </source>
</evidence>
<reference evidence="5 6" key="1">
    <citation type="journal article" date="2013" name="ISME J.">
        <title>Comparative genomics of pathogenic lineages of Vibrio nigripulchritudo identifies virulence-associated traits.</title>
        <authorList>
            <person name="Goudenege D."/>
            <person name="Labreuche Y."/>
            <person name="Krin E."/>
            <person name="Ansquer D."/>
            <person name="Mangenot S."/>
            <person name="Calteau A."/>
            <person name="Medigue C."/>
            <person name="Mazel D."/>
            <person name="Polz M.F."/>
            <person name="Le Roux F."/>
        </authorList>
    </citation>
    <scope>NUCLEOTIDE SEQUENCE [LARGE SCALE GENOMIC DNA]</scope>
    <source>
        <strain evidence="5 6">SOn1</strain>
    </source>
</reference>
<dbReference type="InterPro" id="IPR040631">
    <property type="entry name" value="LPD30"/>
</dbReference>
<organism evidence="5 6">
    <name type="scientific">Vibrio nigripulchritudo SOn1</name>
    <dbReference type="NCBI Taxonomy" id="1238450"/>
    <lineage>
        <taxon>Bacteria</taxon>
        <taxon>Pseudomonadati</taxon>
        <taxon>Pseudomonadota</taxon>
        <taxon>Gammaproteobacteria</taxon>
        <taxon>Vibrionales</taxon>
        <taxon>Vibrionaceae</taxon>
        <taxon>Vibrio</taxon>
    </lineage>
</organism>
<feature type="region of interest" description="Disordered" evidence="2">
    <location>
        <begin position="271"/>
        <end position="290"/>
    </location>
</feature>
<evidence type="ECO:0008006" key="7">
    <source>
        <dbReference type="Google" id="ProtNLM"/>
    </source>
</evidence>
<keyword evidence="1" id="KW-0175">Coiled coil</keyword>
<sequence>MISNFKGTLFVGQPVYMSLYNTGAGYICNLSEGCNQGDCESIYGIVGTGGGEVKIVFRNGKISECPESLLRSGVQYGVVEGEPASANELISLLENAEKVKAEKEDEERQEREAFALAVKNIGDKYPHLKQLKDKKAGRSELAHVAENIRKELKPLGKFSVRIRNSSVHVDWEDGANKSTVSEVTDKYRAGSFNGMEDIYEYTSSPFTEVFGSANYIFLDRAYSDKAVQAVCDKISERFNYSPNVEDYRKGLLDEMYKTEFYNELRDYHQVPNTAPKQASKKEKSLTAEVSDDSQSYELTLSEEEHTRTQKKLFVVRLDSRVERDVFNALCKRANDFSGYWSKFKDGFIFDSLEASDSFMN</sequence>
<accession>A0AAV2VI77</accession>
<dbReference type="AlphaFoldDB" id="A0AAV2VI77"/>
<dbReference type="Pfam" id="PF18847">
    <property type="entry name" value="LPD29"/>
    <property type="match status" value="1"/>
</dbReference>
<dbReference type="Pfam" id="PF18850">
    <property type="entry name" value="LPD30"/>
    <property type="match status" value="1"/>
</dbReference>
<evidence type="ECO:0000259" key="4">
    <source>
        <dbReference type="Pfam" id="PF18850"/>
    </source>
</evidence>
<feature type="coiled-coil region" evidence="1">
    <location>
        <begin position="86"/>
        <end position="113"/>
    </location>
</feature>
<name>A0AAV2VI77_9VIBR</name>